<reference evidence="2" key="3">
    <citation type="submission" date="2010-08" db="EMBL/GenBank/DDBJ databases">
        <authorList>
            <person name="Durkin A.S."/>
            <person name="Nelson K.E."/>
            <person name="Morrison M."/>
            <person name="Forsberg C.W."/>
            <person name="Wilson D.B."/>
            <person name="Russell J.B."/>
            <person name="Cann I.K.O."/>
            <person name="Mackie R.I."/>
            <person name="White B.A."/>
        </authorList>
    </citation>
    <scope>NUCLEOTIDE SEQUENCE</scope>
    <source>
        <strain evidence="2">S85</strain>
    </source>
</reference>
<organism evidence="2 3">
    <name type="scientific">Fibrobacter succinogenes (strain ATCC 19169 / S85)</name>
    <dbReference type="NCBI Taxonomy" id="59374"/>
    <lineage>
        <taxon>Bacteria</taxon>
        <taxon>Pseudomonadati</taxon>
        <taxon>Fibrobacterota</taxon>
        <taxon>Fibrobacteria</taxon>
        <taxon>Fibrobacterales</taxon>
        <taxon>Fibrobacteraceae</taxon>
        <taxon>Fibrobacter</taxon>
    </lineage>
</organism>
<dbReference type="EMBL" id="CP002158">
    <property type="protein sequence ID" value="ADL25538.1"/>
    <property type="molecule type" value="Genomic_DNA"/>
</dbReference>
<dbReference type="RefSeq" id="WP_014545456.1">
    <property type="nucleotide sequence ID" value="NC_013410.1"/>
</dbReference>
<keyword evidence="4" id="KW-1185">Reference proteome</keyword>
<reference evidence="3" key="2">
    <citation type="submission" date="2010-08" db="EMBL/GenBank/DDBJ databases">
        <title>Complete sequence of Fibrobacter succinogenes subsp. succinogenes S85.</title>
        <authorList>
            <person name="Durkin A.S."/>
            <person name="Nelson K.E."/>
            <person name="Morrison M."/>
            <person name="Forsberg C.W."/>
            <person name="Wilson D.B."/>
            <person name="Russell J.B."/>
            <person name="Cann I.K.O."/>
            <person name="Mackie R.I."/>
            <person name="White B.A."/>
        </authorList>
    </citation>
    <scope>NUCLEOTIDE SEQUENCE [LARGE SCALE GENOMIC DNA]</scope>
    <source>
        <strain evidence="3">ATCC 19169 / S85</strain>
    </source>
</reference>
<protein>
    <submittedName>
        <fullName evidence="2">Conserved domain protein</fullName>
    </submittedName>
</protein>
<reference evidence="1 4" key="1">
    <citation type="submission" date="2009-10" db="EMBL/GenBank/DDBJ databases">
        <title>Complete sequence of Fibrobacter succinogenes subsp. succinogenes S85.</title>
        <authorList>
            <consortium name="US DOE Joint Genome Institute"/>
            <person name="Lucas S."/>
            <person name="Copeland A."/>
            <person name="Lapidus A."/>
            <person name="Glavina del Rio T."/>
            <person name="Tice H."/>
            <person name="Bruce D."/>
            <person name="Goodwin L."/>
            <person name="Pitluck S."/>
            <person name="Chertkov O."/>
            <person name="Detter J.C."/>
            <person name="Han C."/>
            <person name="Tapia R."/>
            <person name="Larimer F."/>
            <person name="Land M."/>
            <person name="Hauser L."/>
            <person name="Kyrpides N."/>
            <person name="Mikhailova N."/>
            <person name="Weimer P.J."/>
            <person name="Stevenson D.M."/>
            <person name="Boyum J."/>
            <person name="Brumm P.I."/>
            <person name="Mead D."/>
        </authorList>
    </citation>
    <scope>NUCLEOTIDE SEQUENCE [LARGE SCALE GENOMIC DNA]</scope>
    <source>
        <strain evidence="4">ATCC 19169 / S85</strain>
        <strain evidence="1">S85</strain>
    </source>
</reference>
<evidence type="ECO:0000313" key="2">
    <source>
        <dbReference type="EMBL" id="ADL25538.1"/>
    </source>
</evidence>
<gene>
    <name evidence="1" type="ordered locus">Fisuc_0682</name>
    <name evidence="2" type="ordered locus">FSU_1118</name>
</gene>
<evidence type="ECO:0000313" key="1">
    <source>
        <dbReference type="EMBL" id="ACX74294.1"/>
    </source>
</evidence>
<name>C9RMR6_FIBSS</name>
<dbReference type="HOGENOM" id="CLU_2806129_0_0_0"/>
<evidence type="ECO:0000313" key="3">
    <source>
        <dbReference type="Proteomes" id="UP000000517"/>
    </source>
</evidence>
<dbReference type="Proteomes" id="UP000000517">
    <property type="component" value="Chromosome"/>
</dbReference>
<dbReference type="STRING" id="59374.FSU_1118"/>
<accession>C9RMR6</accession>
<evidence type="ECO:0000313" key="4">
    <source>
        <dbReference type="Proteomes" id="UP000001497"/>
    </source>
</evidence>
<dbReference type="KEGG" id="fsu:Fisuc_0682"/>
<dbReference type="AlphaFoldDB" id="C9RMR6"/>
<dbReference type="KEGG" id="fsc:FSU_1118"/>
<sequence length="67" mass="7886">MMKNARWDNEVVLDYIEQHDSEAFKKHDEKVRKDDHLTQAKKMLADNIPINDIIKYTGLSKEEIEGV</sequence>
<proteinExistence type="predicted"/>
<dbReference type="Proteomes" id="UP000001497">
    <property type="component" value="Chromosome"/>
</dbReference>
<dbReference type="EMBL" id="CP001792">
    <property type="protein sequence ID" value="ACX74294.1"/>
    <property type="molecule type" value="Genomic_DNA"/>
</dbReference>